<dbReference type="Pfam" id="PF14528">
    <property type="entry name" value="LAGLIDADG_3"/>
    <property type="match status" value="2"/>
</dbReference>
<evidence type="ECO:0000259" key="19">
    <source>
        <dbReference type="PROSITE" id="PS51199"/>
    </source>
</evidence>
<comment type="caution">
    <text evidence="20">The sequence shown here is derived from an EMBL/GenBank/DDBJ whole genome shotgun (WGS) entry which is preliminary data.</text>
</comment>
<dbReference type="GO" id="GO:0006269">
    <property type="term" value="P:DNA replication, synthesis of primer"/>
    <property type="evidence" value="ECO:0007669"/>
    <property type="project" value="UniProtKB-UniRule"/>
</dbReference>
<evidence type="ECO:0000256" key="14">
    <source>
        <dbReference type="ARBA" id="ARBA00044940"/>
    </source>
</evidence>
<evidence type="ECO:0000256" key="5">
    <source>
        <dbReference type="ARBA" id="ARBA00022741"/>
    </source>
</evidence>
<dbReference type="SMART" id="SM00305">
    <property type="entry name" value="HintC"/>
    <property type="match status" value="1"/>
</dbReference>
<dbReference type="Pfam" id="PF03796">
    <property type="entry name" value="DnaB_C"/>
    <property type="match status" value="3"/>
</dbReference>
<dbReference type="PROSITE" id="PS50818">
    <property type="entry name" value="INTEIN_C_TER"/>
    <property type="match status" value="1"/>
</dbReference>
<evidence type="ECO:0000256" key="9">
    <source>
        <dbReference type="ARBA" id="ARBA00022840"/>
    </source>
</evidence>
<keyword evidence="2 17" id="KW-0639">Primosome</keyword>
<dbReference type="InterPro" id="IPR004860">
    <property type="entry name" value="LAGLIDADG_dom"/>
</dbReference>
<dbReference type="PROSITE" id="PS50819">
    <property type="entry name" value="INTEIN_ENDONUCLEASE"/>
    <property type="match status" value="2"/>
</dbReference>
<evidence type="ECO:0000256" key="6">
    <source>
        <dbReference type="ARBA" id="ARBA00022801"/>
    </source>
</evidence>
<dbReference type="InterPro" id="IPR036844">
    <property type="entry name" value="Hint_dom_sf"/>
</dbReference>
<dbReference type="GO" id="GO:0043139">
    <property type="term" value="F:5'-3' DNA helicase activity"/>
    <property type="evidence" value="ECO:0007669"/>
    <property type="project" value="UniProtKB-EC"/>
</dbReference>
<dbReference type="RefSeq" id="WP_183964922.1">
    <property type="nucleotide sequence ID" value="NZ_BAABEW010000017.1"/>
</dbReference>
<comment type="function">
    <text evidence="14">The intein is an endonuclease.</text>
</comment>
<dbReference type="InterPro" id="IPR006141">
    <property type="entry name" value="Intein_N"/>
</dbReference>
<keyword evidence="7 17" id="KW-0347">Helicase</keyword>
<comment type="catalytic activity">
    <reaction evidence="15 17">
        <text>ATP + H2O = ADP + phosphate + H(+)</text>
        <dbReference type="Rhea" id="RHEA:13065"/>
        <dbReference type="ChEBI" id="CHEBI:15377"/>
        <dbReference type="ChEBI" id="CHEBI:15378"/>
        <dbReference type="ChEBI" id="CHEBI:30616"/>
        <dbReference type="ChEBI" id="CHEBI:43474"/>
        <dbReference type="ChEBI" id="CHEBI:456216"/>
        <dbReference type="EC" id="5.6.2.3"/>
    </reaction>
</comment>
<dbReference type="Gene3D" id="3.40.50.300">
    <property type="entry name" value="P-loop containing nucleotide triphosphate hydrolases"/>
    <property type="match status" value="3"/>
</dbReference>
<dbReference type="CDD" id="cd00081">
    <property type="entry name" value="Hint"/>
    <property type="match status" value="1"/>
</dbReference>
<evidence type="ECO:0000256" key="17">
    <source>
        <dbReference type="RuleBase" id="RU362085"/>
    </source>
</evidence>
<dbReference type="GO" id="GO:0016787">
    <property type="term" value="F:hydrolase activity"/>
    <property type="evidence" value="ECO:0007669"/>
    <property type="project" value="UniProtKB-KW"/>
</dbReference>
<dbReference type="InterPro" id="IPR003587">
    <property type="entry name" value="Hint_dom_N"/>
</dbReference>
<protein>
    <recommendedName>
        <fullName evidence="16 17">Replicative DNA helicase</fullName>
        <ecNumber evidence="16 17">5.6.2.3</ecNumber>
    </recommendedName>
</protein>
<dbReference type="EMBL" id="JACHGB010000002">
    <property type="protein sequence ID" value="MBB5271018.1"/>
    <property type="molecule type" value="Genomic_DNA"/>
</dbReference>
<evidence type="ECO:0000256" key="2">
    <source>
        <dbReference type="ARBA" id="ARBA00022515"/>
    </source>
</evidence>
<evidence type="ECO:0000256" key="16">
    <source>
        <dbReference type="NCBIfam" id="TIGR00665"/>
    </source>
</evidence>
<organism evidence="20 21">
    <name type="scientific">Quisquiliibacterium transsilvanicum</name>
    <dbReference type="NCBI Taxonomy" id="1549638"/>
    <lineage>
        <taxon>Bacteria</taxon>
        <taxon>Pseudomonadati</taxon>
        <taxon>Pseudomonadota</taxon>
        <taxon>Betaproteobacteria</taxon>
        <taxon>Burkholderiales</taxon>
        <taxon>Burkholderiaceae</taxon>
        <taxon>Quisquiliibacterium</taxon>
    </lineage>
</organism>
<dbReference type="GO" id="GO:0005524">
    <property type="term" value="F:ATP binding"/>
    <property type="evidence" value="ECO:0007669"/>
    <property type="project" value="UniProtKB-UniRule"/>
</dbReference>
<dbReference type="Proteomes" id="UP000532440">
    <property type="component" value="Unassembled WGS sequence"/>
</dbReference>
<dbReference type="SUPFAM" id="SSF52540">
    <property type="entry name" value="P-loop containing nucleoside triphosphate hydrolases"/>
    <property type="match status" value="3"/>
</dbReference>
<dbReference type="PANTHER" id="PTHR30153">
    <property type="entry name" value="REPLICATIVE DNA HELICASE DNAB"/>
    <property type="match status" value="1"/>
</dbReference>
<evidence type="ECO:0000256" key="12">
    <source>
        <dbReference type="ARBA" id="ARBA00023235"/>
    </source>
</evidence>
<dbReference type="SUPFAM" id="SSF48024">
    <property type="entry name" value="N-terminal domain of DnaB helicase"/>
    <property type="match status" value="1"/>
</dbReference>
<evidence type="ECO:0000256" key="11">
    <source>
        <dbReference type="ARBA" id="ARBA00023125"/>
    </source>
</evidence>
<dbReference type="Gene3D" id="3.10.28.10">
    <property type="entry name" value="Homing endonucleases"/>
    <property type="match status" value="2"/>
</dbReference>
<keyword evidence="3 17" id="KW-0235">DNA replication</keyword>
<dbReference type="NCBIfam" id="TIGR01445">
    <property type="entry name" value="intein_Nterm"/>
    <property type="match status" value="1"/>
</dbReference>
<dbReference type="NCBIfam" id="TIGR01443">
    <property type="entry name" value="intein_Cterm"/>
    <property type="match status" value="1"/>
</dbReference>
<dbReference type="Gene3D" id="1.10.860.10">
    <property type="entry name" value="DNAb Helicase, Chain A"/>
    <property type="match status" value="1"/>
</dbReference>
<proteinExistence type="inferred from homology"/>
<evidence type="ECO:0000259" key="18">
    <source>
        <dbReference type="PROSITE" id="PS50819"/>
    </source>
</evidence>
<dbReference type="PANTHER" id="PTHR30153:SF2">
    <property type="entry name" value="REPLICATIVE DNA HELICASE"/>
    <property type="match status" value="1"/>
</dbReference>
<dbReference type="PRINTS" id="PR00379">
    <property type="entry name" value="INTEIN"/>
</dbReference>
<keyword evidence="10" id="KW-0651">Protein splicing</keyword>
<evidence type="ECO:0000256" key="1">
    <source>
        <dbReference type="ARBA" id="ARBA00008428"/>
    </source>
</evidence>
<keyword evidence="21" id="KW-1185">Reference proteome</keyword>
<dbReference type="EC" id="5.6.2.3" evidence="16 17"/>
<dbReference type="SUPFAM" id="SSF51294">
    <property type="entry name" value="Hedgehog/intein (Hint) domain"/>
    <property type="match status" value="2"/>
</dbReference>
<sequence length="1239" mass="135939">MSAYPSQSSSTGQGDREVSALRLPPHSIEAEQSVLGGLLLDNNAFDRVADVLREDDFYRYDHRLIWQQINRLIERSHPADVVTVFESLQSAGKADEAGGLPYLNSLAQETPSAANIRRYAEIVRDRAILRNLISTSDQIATSALNPQGKDTRQILDEAESKIFQISEEGSRGTAGFQGLQDLLSKVVERVDELYSQGNTSDVTGVATGFADLDRMTSGLQPGDLVIVAGRPSMGKAQPLDSRVRTPGGWKRMGDLAVGDALASVDGRPSSVTGIHPQGVRQVWRISFSDGRSAECCAEHLWQVHCRHWPQPRVLATEEIIALLGRARYRDRLWIDMPSGDFGHTSDLPVDPWVLGALLGDGSLCGTAVRFSGKAEETLARLRARAADGLALVPAGGCDWRLVQQDRGKQAGHHGQKANPLNRALEQMGLWGRTSADKFIPRLYLDAPRAERLDLLRGLLDTDGWAERWGTVRLSTASRQLAQDMAELVRSLGGWCSIRGKQPTCTAGGERRAGAPAWVCTISHPDPASLFLVSDKQARVAGGRRRRKLPVIRSIEPTRETATQCISVSHPGRLYLTDDYVVTHNTAFSLNIGEHVAVDQGLPVAVFSMEMGATQLAMRMVCSVGRLDQQRLRTGRLIDDDWPRLTSAIQKMQEAQLFIDETPALNSLELRARARRLSRQCGQLGMIIVDYLQLMSGSSSGSNENRATEISEISRGLKALAKELHCPVVALSQLNRSLEQRPNKRPVMSDLRECVAGDTLVLLADGRRVPIRELVGTEPDVLAMDQSRRIVAARSDKVWSVGRKPVLKMTLASGRVLRATARHRLFTGSGWRLLGELSEGDRVALGRAMPAPACPVRWQDHELVLLGHLVGDGSYLSHQPMRYTTGSQENSDAVRAAAEAFGCRVNRHEGRGNWHQLVISGNGNRWHPDGVGRWLRELGIFGQRSHEKRLPSSVFGLESGQLSLLLRHLWATDGCISVRAAGSKGAPRVYFSTCSEPLARDVAALLLRLGIVGRLRALHRSGRRPVWNVDVSGAADQRRFLERVGAFGPREEPARRLSEVLELASRQGTNVDTLPIEVFDEVRAAMAARGVSTRRMASMRGTAYGGMSHFAFAPSRDTVASYAECLDDEGLRRAASDDLFWDRVVSIVPDGEEEVFDLTVPGPASWLADGIVSHNSGAIEQDADVILFIYRDEVYNPDSADKGTAEIIIGKQRNGPIGTVRLTFVGQYTKFENFAAGGYE</sequence>
<accession>A0A7W8M7Q6</accession>
<dbReference type="InterPro" id="IPR027434">
    <property type="entry name" value="Homing_endonucl"/>
</dbReference>
<dbReference type="Pfam" id="PF00772">
    <property type="entry name" value="DnaB"/>
    <property type="match status" value="1"/>
</dbReference>
<dbReference type="GO" id="GO:0005829">
    <property type="term" value="C:cytosol"/>
    <property type="evidence" value="ECO:0007669"/>
    <property type="project" value="TreeGrafter"/>
</dbReference>
<keyword evidence="11 17" id="KW-0238">DNA-binding</keyword>
<dbReference type="GO" id="GO:0016539">
    <property type="term" value="P:intein-mediated protein splicing"/>
    <property type="evidence" value="ECO:0007669"/>
    <property type="project" value="InterPro"/>
</dbReference>
<dbReference type="SMART" id="SM00306">
    <property type="entry name" value="HintN"/>
    <property type="match status" value="1"/>
</dbReference>
<feature type="domain" description="SF4 helicase" evidence="19">
    <location>
        <begin position="585"/>
        <end position="754"/>
    </location>
</feature>
<dbReference type="InterPro" id="IPR007692">
    <property type="entry name" value="DNA_helicase_DnaB"/>
</dbReference>
<feature type="domain" description="DOD-type homing endonuclease" evidence="18">
    <location>
        <begin position="353"/>
        <end position="493"/>
    </location>
</feature>
<dbReference type="InterPro" id="IPR027417">
    <property type="entry name" value="P-loop_NTPase"/>
</dbReference>
<dbReference type="SUPFAM" id="SSF55608">
    <property type="entry name" value="Homing endonucleases"/>
    <property type="match status" value="2"/>
</dbReference>
<dbReference type="AlphaFoldDB" id="A0A7W8M7Q6"/>
<dbReference type="GO" id="GO:0003677">
    <property type="term" value="F:DNA binding"/>
    <property type="evidence" value="ECO:0007669"/>
    <property type="project" value="UniProtKB-UniRule"/>
</dbReference>
<dbReference type="InterPro" id="IPR007694">
    <property type="entry name" value="DNA_helicase_DnaB-like_C"/>
</dbReference>
<dbReference type="InterPro" id="IPR006142">
    <property type="entry name" value="INTEIN"/>
</dbReference>
<dbReference type="GO" id="GO:1990077">
    <property type="term" value="C:primosome complex"/>
    <property type="evidence" value="ECO:0007669"/>
    <property type="project" value="UniProtKB-UniRule"/>
</dbReference>
<keyword evidence="5 17" id="KW-0547">Nucleotide-binding</keyword>
<dbReference type="InterPro" id="IPR016136">
    <property type="entry name" value="DNA_helicase_N/primase_C"/>
</dbReference>
<evidence type="ECO:0000313" key="21">
    <source>
        <dbReference type="Proteomes" id="UP000532440"/>
    </source>
</evidence>
<feature type="domain" description="SF4 helicase" evidence="19">
    <location>
        <begin position="1177"/>
        <end position="1237"/>
    </location>
</feature>
<evidence type="ECO:0000256" key="15">
    <source>
        <dbReference type="ARBA" id="ARBA00048954"/>
    </source>
</evidence>
<comment type="function">
    <text evidence="13 17">The main replicative DNA helicase, it participates in initiation and elongation during chromosome replication. Travels ahead of the DNA replisome, separating dsDNA into templates for DNA synthesis. A processive ATP-dependent 5'-3' DNA helicase it has DNA-dependent ATPase activity.</text>
</comment>
<evidence type="ECO:0000256" key="8">
    <source>
        <dbReference type="ARBA" id="ARBA00022813"/>
    </source>
</evidence>
<keyword evidence="4" id="KW-0677">Repeat</keyword>
<evidence type="ECO:0000256" key="4">
    <source>
        <dbReference type="ARBA" id="ARBA00022737"/>
    </source>
</evidence>
<dbReference type="InterPro" id="IPR036185">
    <property type="entry name" value="DNA_heli_DnaB-like_N_sf"/>
</dbReference>
<dbReference type="PROSITE" id="PS51199">
    <property type="entry name" value="SF4_HELICASE"/>
    <property type="match status" value="3"/>
</dbReference>
<dbReference type="InterPro" id="IPR030934">
    <property type="entry name" value="Intein_C"/>
</dbReference>
<dbReference type="GO" id="GO:0004519">
    <property type="term" value="F:endonuclease activity"/>
    <property type="evidence" value="ECO:0007669"/>
    <property type="project" value="InterPro"/>
</dbReference>
<dbReference type="Gene3D" id="2.170.16.10">
    <property type="entry name" value="Hedgehog/Intein (Hint) domain"/>
    <property type="match status" value="2"/>
</dbReference>
<comment type="similarity">
    <text evidence="1 17">Belongs to the helicase family. DnaB subfamily.</text>
</comment>
<evidence type="ECO:0000256" key="13">
    <source>
        <dbReference type="ARBA" id="ARBA00044932"/>
    </source>
</evidence>
<dbReference type="InterPro" id="IPR003586">
    <property type="entry name" value="Hint_dom_C"/>
</dbReference>
<dbReference type="NCBIfam" id="TIGR00665">
    <property type="entry name" value="DnaB"/>
    <property type="match status" value="1"/>
</dbReference>
<evidence type="ECO:0000256" key="7">
    <source>
        <dbReference type="ARBA" id="ARBA00022806"/>
    </source>
</evidence>
<evidence type="ECO:0000256" key="3">
    <source>
        <dbReference type="ARBA" id="ARBA00022705"/>
    </source>
</evidence>
<evidence type="ECO:0000256" key="10">
    <source>
        <dbReference type="ARBA" id="ARBA00023000"/>
    </source>
</evidence>
<dbReference type="FunFam" id="1.10.860.10:FF:000001">
    <property type="entry name" value="Replicative DNA helicase"/>
    <property type="match status" value="1"/>
</dbReference>
<dbReference type="PROSITE" id="PS50817">
    <property type="entry name" value="INTEIN_N_TER"/>
    <property type="match status" value="1"/>
</dbReference>
<feature type="domain" description="SF4 helicase" evidence="19">
    <location>
        <begin position="198"/>
        <end position="235"/>
    </location>
</feature>
<dbReference type="InterPro" id="IPR004042">
    <property type="entry name" value="Intein_endonuc_central"/>
</dbReference>
<dbReference type="InterPro" id="IPR007693">
    <property type="entry name" value="DNA_helicase_DnaB-like_N"/>
</dbReference>
<gene>
    <name evidence="20" type="ORF">HNQ70_001022</name>
</gene>
<name>A0A7W8M7Q6_9BURK</name>
<keyword evidence="8" id="KW-0068">Autocatalytic cleavage</keyword>
<keyword evidence="9 17" id="KW-0067">ATP-binding</keyword>
<evidence type="ECO:0000313" key="20">
    <source>
        <dbReference type="EMBL" id="MBB5271018.1"/>
    </source>
</evidence>
<feature type="domain" description="DOD-type homing endonuclease" evidence="18">
    <location>
        <begin position="864"/>
        <end position="1010"/>
    </location>
</feature>
<keyword evidence="12" id="KW-0413">Isomerase</keyword>
<reference evidence="20 21" key="1">
    <citation type="submission" date="2020-08" db="EMBL/GenBank/DDBJ databases">
        <title>Genomic Encyclopedia of Type Strains, Phase IV (KMG-IV): sequencing the most valuable type-strain genomes for metagenomic binning, comparative biology and taxonomic classification.</title>
        <authorList>
            <person name="Goeker M."/>
        </authorList>
    </citation>
    <scope>NUCLEOTIDE SEQUENCE [LARGE SCALE GENOMIC DNA]</scope>
    <source>
        <strain evidence="20 21">DSM 29781</strain>
    </source>
</reference>
<keyword evidence="6 17" id="KW-0378">Hydrolase</keyword>